<dbReference type="SUPFAM" id="SSF51182">
    <property type="entry name" value="RmlC-like cupins"/>
    <property type="match status" value="1"/>
</dbReference>
<evidence type="ECO:0000313" key="2">
    <source>
        <dbReference type="EMBL" id="SHG23127.1"/>
    </source>
</evidence>
<protein>
    <submittedName>
        <fullName evidence="2">dTDP-4-dehydrorhamnose 3,5-epimerase</fullName>
    </submittedName>
</protein>
<dbReference type="AlphaFoldDB" id="A0A1M5I4N3"/>
<dbReference type="Pfam" id="PF05523">
    <property type="entry name" value="FdtA"/>
    <property type="match status" value="1"/>
</dbReference>
<reference evidence="3" key="1">
    <citation type="submission" date="2016-11" db="EMBL/GenBank/DDBJ databases">
        <authorList>
            <person name="Varghese N."/>
            <person name="Submissions S."/>
        </authorList>
    </citation>
    <scope>NUCLEOTIDE SEQUENCE [LARGE SCALE GENOMIC DNA]</scope>
    <source>
        <strain evidence="3">DSM 27370</strain>
    </source>
</reference>
<evidence type="ECO:0000259" key="1">
    <source>
        <dbReference type="Pfam" id="PF05523"/>
    </source>
</evidence>
<dbReference type="EMBL" id="FQUC01000018">
    <property type="protein sequence ID" value="SHG23127.1"/>
    <property type="molecule type" value="Genomic_DNA"/>
</dbReference>
<dbReference type="RefSeq" id="WP_062178531.1">
    <property type="nucleotide sequence ID" value="NZ_BBXL01000005.1"/>
</dbReference>
<dbReference type="STRING" id="1346286.SAMN05444362_11837"/>
<proteinExistence type="predicted"/>
<feature type="domain" description="Sugar 3,4-ketoisomerase QdtA cupin" evidence="1">
    <location>
        <begin position="4"/>
        <end position="123"/>
    </location>
</feature>
<dbReference type="Proteomes" id="UP000184480">
    <property type="component" value="Unassembled WGS sequence"/>
</dbReference>
<evidence type="ECO:0000313" key="3">
    <source>
        <dbReference type="Proteomes" id="UP000184480"/>
    </source>
</evidence>
<name>A0A1M5I4N3_9BACT</name>
<organism evidence="2 3">
    <name type="scientific">Dysgonomonas macrotermitis</name>
    <dbReference type="NCBI Taxonomy" id="1346286"/>
    <lineage>
        <taxon>Bacteria</taxon>
        <taxon>Pseudomonadati</taxon>
        <taxon>Bacteroidota</taxon>
        <taxon>Bacteroidia</taxon>
        <taxon>Bacteroidales</taxon>
        <taxon>Dysgonomonadaceae</taxon>
        <taxon>Dysgonomonas</taxon>
    </lineage>
</organism>
<dbReference type="InterPro" id="IPR014710">
    <property type="entry name" value="RmlC-like_jellyroll"/>
</dbReference>
<dbReference type="Gene3D" id="2.60.120.10">
    <property type="entry name" value="Jelly Rolls"/>
    <property type="match status" value="1"/>
</dbReference>
<sequence>MSKIQVIEGEIYTDDRGIISSLNKFSFEGVKRYYVIHHPDTITLRGWHGHQYEAKWFYCLKGSFTLAFVEIDNWENPSTNLKPEIFRLSQSKSEIICLPQGYANCIKANEVDSILLVFSGKKLEDALNDSWRYDSMLWVDWSKY</sequence>
<dbReference type="InterPro" id="IPR011051">
    <property type="entry name" value="RmlC_Cupin_sf"/>
</dbReference>
<gene>
    <name evidence="2" type="ORF">SAMN05444362_11837</name>
</gene>
<dbReference type="OrthoDB" id="826649at2"/>
<dbReference type="InterPro" id="IPR008894">
    <property type="entry name" value="QdtA_cupin_dom"/>
</dbReference>
<accession>A0A1M5I4N3</accession>
<keyword evidence="3" id="KW-1185">Reference proteome</keyword>